<sequence>MNKFSIVLTLLLCGSCALALDPNLEKTKSATGIDLPTAKWNLPKELNEDGTIDETKMPKNSEYSKMVILGNKILNETSKYVGPQAKDPKKRFAGNNLSCSSCHANGGSVQNQSGFVGIWARFPQYNARGDKVITLADRINGCNARGDKVITLADRINGCFERSMNGKRMPSDTPEMKAMLTYMQWLSQGVPVGAKIEG</sequence>
<keyword evidence="3" id="KW-0408">Iron</keyword>
<proteinExistence type="predicted"/>
<dbReference type="GO" id="GO:0009055">
    <property type="term" value="F:electron transfer activity"/>
    <property type="evidence" value="ECO:0007669"/>
    <property type="project" value="InterPro"/>
</dbReference>
<dbReference type="GO" id="GO:0020037">
    <property type="term" value="F:heme binding"/>
    <property type="evidence" value="ECO:0007669"/>
    <property type="project" value="InterPro"/>
</dbReference>
<dbReference type="Proteomes" id="UP000392616">
    <property type="component" value="Unassembled WGS sequence"/>
</dbReference>
<evidence type="ECO:0000259" key="4">
    <source>
        <dbReference type="Pfam" id="PF21342"/>
    </source>
</evidence>
<evidence type="ECO:0000256" key="2">
    <source>
        <dbReference type="ARBA" id="ARBA00022723"/>
    </source>
</evidence>
<dbReference type="SUPFAM" id="SSF46626">
    <property type="entry name" value="Cytochrome c"/>
    <property type="match status" value="2"/>
</dbReference>
<comment type="caution">
    <text evidence="5">The sequence shown here is derived from an EMBL/GenBank/DDBJ whole genome shotgun (WGS) entry which is preliminary data.</text>
</comment>
<dbReference type="Pfam" id="PF21342">
    <property type="entry name" value="SoxA-TsdA_cyt-c"/>
    <property type="match status" value="2"/>
</dbReference>
<dbReference type="GO" id="GO:0046872">
    <property type="term" value="F:metal ion binding"/>
    <property type="evidence" value="ECO:0007669"/>
    <property type="project" value="UniProtKB-KW"/>
</dbReference>
<name>A0A3X8SS47_CAMJU</name>
<protein>
    <submittedName>
        <fullName evidence="5">Cytochrome C</fullName>
    </submittedName>
</protein>
<dbReference type="AlphaFoldDB" id="A0A3X8SS47"/>
<dbReference type="InterPro" id="IPR036909">
    <property type="entry name" value="Cyt_c-like_dom_sf"/>
</dbReference>
<evidence type="ECO:0000256" key="1">
    <source>
        <dbReference type="ARBA" id="ARBA00022617"/>
    </source>
</evidence>
<reference evidence="5 6" key="1">
    <citation type="submission" date="2018-05" db="EMBL/GenBank/DDBJ databases">
        <authorList>
            <consortium name="NARMS: The National Antimicrobial Resistance Monitoring System"/>
        </authorList>
    </citation>
    <scope>NUCLEOTIDE SEQUENCE [LARGE SCALE GENOMIC DNA]</scope>
    <source>
        <strain evidence="5 6">CVM N62988</strain>
    </source>
</reference>
<evidence type="ECO:0000313" key="5">
    <source>
        <dbReference type="EMBL" id="EAK6413175.1"/>
    </source>
</evidence>
<accession>A0A3X8SS47</accession>
<evidence type="ECO:0000313" key="6">
    <source>
        <dbReference type="Proteomes" id="UP000392616"/>
    </source>
</evidence>
<keyword evidence="2" id="KW-0479">Metal-binding</keyword>
<organism evidence="5 6">
    <name type="scientific">Campylobacter jejuni</name>
    <dbReference type="NCBI Taxonomy" id="197"/>
    <lineage>
        <taxon>Bacteria</taxon>
        <taxon>Pseudomonadati</taxon>
        <taxon>Campylobacterota</taxon>
        <taxon>Epsilonproteobacteria</taxon>
        <taxon>Campylobacterales</taxon>
        <taxon>Campylobacteraceae</taxon>
        <taxon>Campylobacter</taxon>
    </lineage>
</organism>
<keyword evidence="1" id="KW-0349">Heme</keyword>
<evidence type="ECO:0000256" key="3">
    <source>
        <dbReference type="ARBA" id="ARBA00023004"/>
    </source>
</evidence>
<feature type="domain" description="Cytochrome c" evidence="4">
    <location>
        <begin position="95"/>
        <end position="144"/>
    </location>
</feature>
<gene>
    <name evidence="5" type="ORF">B7A03_03945</name>
</gene>
<dbReference type="RefSeq" id="WP_025006522.1">
    <property type="nucleotide sequence ID" value="NZ_CAKKJQ010000112.1"/>
</dbReference>
<dbReference type="InterPro" id="IPR009056">
    <property type="entry name" value="Cyt_c-like_dom"/>
</dbReference>
<dbReference type="Gene3D" id="1.10.760.10">
    <property type="entry name" value="Cytochrome c-like domain"/>
    <property type="match status" value="2"/>
</dbReference>
<feature type="domain" description="Cytochrome c" evidence="4">
    <location>
        <begin position="145"/>
        <end position="192"/>
    </location>
</feature>
<dbReference type="EMBL" id="AACHYE010000005">
    <property type="protein sequence ID" value="EAK6413175.1"/>
    <property type="molecule type" value="Genomic_DNA"/>
</dbReference>